<dbReference type="EMBL" id="JAUTDP010000001">
    <property type="protein sequence ID" value="KAK3402708.1"/>
    <property type="molecule type" value="Genomic_DNA"/>
</dbReference>
<accession>A0AAE0PMK3</accession>
<keyword evidence="2" id="KW-1185">Reference proteome</keyword>
<reference evidence="1" key="2">
    <citation type="submission" date="2023-07" db="EMBL/GenBank/DDBJ databases">
        <authorList>
            <consortium name="Lawrence Berkeley National Laboratory"/>
            <person name="Haridas S."/>
            <person name="Hensen N."/>
            <person name="Bonometti L."/>
            <person name="Westerberg I."/>
            <person name="Brannstrom I.O."/>
            <person name="Guillou S."/>
            <person name="Cros-Aarteil S."/>
            <person name="Calhoun S."/>
            <person name="Kuo A."/>
            <person name="Mondo S."/>
            <person name="Pangilinan J."/>
            <person name="Riley R."/>
            <person name="LaButti K."/>
            <person name="Andreopoulos B."/>
            <person name="Lipzen A."/>
            <person name="Chen C."/>
            <person name="Yanf M."/>
            <person name="Daum C."/>
            <person name="Ng V."/>
            <person name="Clum A."/>
            <person name="Steindorff A."/>
            <person name="Ohm R."/>
            <person name="Martin F."/>
            <person name="Silar P."/>
            <person name="Natvig D."/>
            <person name="Lalanne C."/>
            <person name="Gautier V."/>
            <person name="Ament-velasquez S.L."/>
            <person name="Kruys A."/>
            <person name="Hutchinson M.I."/>
            <person name="Powell A.J."/>
            <person name="Barry K."/>
            <person name="Miller A.N."/>
            <person name="Grigoriev I.V."/>
            <person name="Debuchy R."/>
            <person name="Gladieux P."/>
            <person name="Thoren M.H."/>
            <person name="Johannesson H."/>
        </authorList>
    </citation>
    <scope>NUCLEOTIDE SEQUENCE</scope>
    <source>
        <strain evidence="1">FGSC 1904</strain>
    </source>
</reference>
<feature type="non-terminal residue" evidence="1">
    <location>
        <position position="1"/>
    </location>
</feature>
<name>A0AAE0PMK3_SORBR</name>
<gene>
    <name evidence="1" type="ORF">B0T20DRAFT_342426</name>
</gene>
<reference evidence="1" key="1">
    <citation type="journal article" date="2023" name="Mol. Phylogenet. Evol.">
        <title>Genome-scale phylogeny and comparative genomics of the fungal order Sordariales.</title>
        <authorList>
            <person name="Hensen N."/>
            <person name="Bonometti L."/>
            <person name="Westerberg I."/>
            <person name="Brannstrom I.O."/>
            <person name="Guillou S."/>
            <person name="Cros-Aarteil S."/>
            <person name="Calhoun S."/>
            <person name="Haridas S."/>
            <person name="Kuo A."/>
            <person name="Mondo S."/>
            <person name="Pangilinan J."/>
            <person name="Riley R."/>
            <person name="LaButti K."/>
            <person name="Andreopoulos B."/>
            <person name="Lipzen A."/>
            <person name="Chen C."/>
            <person name="Yan M."/>
            <person name="Daum C."/>
            <person name="Ng V."/>
            <person name="Clum A."/>
            <person name="Steindorff A."/>
            <person name="Ohm R.A."/>
            <person name="Martin F."/>
            <person name="Silar P."/>
            <person name="Natvig D.O."/>
            <person name="Lalanne C."/>
            <person name="Gautier V."/>
            <person name="Ament-Velasquez S.L."/>
            <person name="Kruys A."/>
            <person name="Hutchinson M.I."/>
            <person name="Powell A.J."/>
            <person name="Barry K."/>
            <person name="Miller A.N."/>
            <person name="Grigoriev I.V."/>
            <person name="Debuchy R."/>
            <person name="Gladieux P."/>
            <person name="Hiltunen Thoren M."/>
            <person name="Johannesson H."/>
        </authorList>
    </citation>
    <scope>NUCLEOTIDE SEQUENCE</scope>
    <source>
        <strain evidence="1">FGSC 1904</strain>
    </source>
</reference>
<organism evidence="1 2">
    <name type="scientific">Sordaria brevicollis</name>
    <dbReference type="NCBI Taxonomy" id="83679"/>
    <lineage>
        <taxon>Eukaryota</taxon>
        <taxon>Fungi</taxon>
        <taxon>Dikarya</taxon>
        <taxon>Ascomycota</taxon>
        <taxon>Pezizomycotina</taxon>
        <taxon>Sordariomycetes</taxon>
        <taxon>Sordariomycetidae</taxon>
        <taxon>Sordariales</taxon>
        <taxon>Sordariaceae</taxon>
        <taxon>Sordaria</taxon>
    </lineage>
</organism>
<proteinExistence type="predicted"/>
<protein>
    <submittedName>
        <fullName evidence="1">Uncharacterized protein</fullName>
    </submittedName>
</protein>
<evidence type="ECO:0000313" key="1">
    <source>
        <dbReference type="EMBL" id="KAK3402708.1"/>
    </source>
</evidence>
<dbReference type="AlphaFoldDB" id="A0AAE0PMK3"/>
<comment type="caution">
    <text evidence="1">The sequence shown here is derived from an EMBL/GenBank/DDBJ whole genome shotgun (WGS) entry which is preliminary data.</text>
</comment>
<dbReference type="Proteomes" id="UP001281003">
    <property type="component" value="Unassembled WGS sequence"/>
</dbReference>
<evidence type="ECO:0000313" key="2">
    <source>
        <dbReference type="Proteomes" id="UP001281003"/>
    </source>
</evidence>
<sequence length="90" mass="9925">TFIDGFGVYRNVYRSVMGVYQSPAGLPFKIRARNANIFPITLGPHTSNFNDIVKALGCIMPLEKGIVMQVNGRSILVSIFTICYTGDIPQ</sequence>